<evidence type="ECO:0000313" key="9">
    <source>
        <dbReference type="Proteomes" id="UP000703590"/>
    </source>
</evidence>
<name>A0ABS2WRK7_9BACT</name>
<gene>
    <name evidence="8" type="ORF">JWV37_05595</name>
</gene>
<reference evidence="8 9" key="3">
    <citation type="submission" date="2021-02" db="EMBL/GenBank/DDBJ databases">
        <authorList>
            <person name="Merkel A.Y."/>
        </authorList>
    </citation>
    <scope>NUCLEOTIDE SEQUENCE [LARGE SCALE GENOMIC DNA]</scope>
    <source>
        <strain evidence="8 9">T05b</strain>
    </source>
</reference>
<proteinExistence type="predicted"/>
<evidence type="ECO:0000313" key="8">
    <source>
        <dbReference type="EMBL" id="MBN2964243.1"/>
    </source>
</evidence>
<dbReference type="RefSeq" id="WP_205458793.1">
    <property type="nucleotide sequence ID" value="NZ_JAFHKK010000009.1"/>
</dbReference>
<keyword evidence="3 6" id="KW-0812">Transmembrane</keyword>
<dbReference type="SMART" id="SM01049">
    <property type="entry name" value="Cache_2"/>
    <property type="match status" value="1"/>
</dbReference>
<evidence type="ECO:0000256" key="5">
    <source>
        <dbReference type="ARBA" id="ARBA00023136"/>
    </source>
</evidence>
<keyword evidence="5 6" id="KW-0472">Membrane</keyword>
<comment type="subcellular location">
    <subcellularLocation>
        <location evidence="1">Cell membrane</location>
        <topology evidence="1">Multi-pass membrane protein</topology>
    </subcellularLocation>
</comment>
<evidence type="ECO:0000256" key="1">
    <source>
        <dbReference type="ARBA" id="ARBA00004651"/>
    </source>
</evidence>
<dbReference type="Proteomes" id="UP000703590">
    <property type="component" value="Unassembled WGS sequence"/>
</dbReference>
<dbReference type="Pfam" id="PF08269">
    <property type="entry name" value="dCache_2"/>
    <property type="match status" value="1"/>
</dbReference>
<evidence type="ECO:0000256" key="3">
    <source>
        <dbReference type="ARBA" id="ARBA00022692"/>
    </source>
</evidence>
<keyword evidence="4 6" id="KW-1133">Transmembrane helix</keyword>
<evidence type="ECO:0000256" key="6">
    <source>
        <dbReference type="SAM" id="Phobius"/>
    </source>
</evidence>
<keyword evidence="2" id="KW-1003">Cell membrane</keyword>
<protein>
    <submittedName>
        <fullName evidence="8">Cache domain-containing protein</fullName>
    </submittedName>
</protein>
<sequence>MFKFISTKIFFLLIPPMIGIAVIFSAVGFHGMQRLSQDFEAQYREDLIQKIARDLENSVQIAYDLVEHYYKQRQEMGEENAKNAALNALKTMRFDLNDEGYFWVNDSSPKMVMHPINPKLNGADLRNIKDPAGKALFMEMVQVTKASVAGGVVEYQWAKPGYEDPQPKLSYVIVHPGWDWIIGTGVYVDGIDAVIGAMQTRARG</sequence>
<dbReference type="Gene3D" id="3.30.450.20">
    <property type="entry name" value="PAS domain"/>
    <property type="match status" value="1"/>
</dbReference>
<comment type="caution">
    <text evidence="8">The sequence shown here is derived from an EMBL/GenBank/DDBJ whole genome shotgun (WGS) entry which is preliminary data.</text>
</comment>
<accession>A0ABS2WRK7</accession>
<evidence type="ECO:0000256" key="2">
    <source>
        <dbReference type="ARBA" id="ARBA00022475"/>
    </source>
</evidence>
<dbReference type="InterPro" id="IPR004010">
    <property type="entry name" value="Double_Cache_2"/>
</dbReference>
<feature type="domain" description="Single Cache" evidence="7">
    <location>
        <begin position="44"/>
        <end position="138"/>
    </location>
</feature>
<organism evidence="8 9">
    <name type="scientific">Sulfurospirillum tamanense</name>
    <dbReference type="NCBI Taxonomy" id="2813362"/>
    <lineage>
        <taxon>Bacteria</taxon>
        <taxon>Pseudomonadati</taxon>
        <taxon>Campylobacterota</taxon>
        <taxon>Epsilonproteobacteria</taxon>
        <taxon>Campylobacterales</taxon>
        <taxon>Sulfurospirillaceae</taxon>
        <taxon>Sulfurospirillum</taxon>
    </lineage>
</organism>
<evidence type="ECO:0000256" key="4">
    <source>
        <dbReference type="ARBA" id="ARBA00022989"/>
    </source>
</evidence>
<evidence type="ECO:0000259" key="7">
    <source>
        <dbReference type="SMART" id="SM01049"/>
    </source>
</evidence>
<dbReference type="InterPro" id="IPR033480">
    <property type="entry name" value="sCache_2"/>
</dbReference>
<feature type="transmembrane region" description="Helical" evidence="6">
    <location>
        <begin position="9"/>
        <end position="29"/>
    </location>
</feature>
<keyword evidence="9" id="KW-1185">Reference proteome</keyword>
<reference evidence="9" key="1">
    <citation type="submission" date="2021-02" db="EMBL/GenBank/DDBJ databases">
        <title>Sulfurospirillum tamanensis sp. nov.</title>
        <authorList>
            <person name="Merkel A.Y."/>
        </authorList>
    </citation>
    <scope>NUCLEOTIDE SEQUENCE [LARGE SCALE GENOMIC DNA]</scope>
    <source>
        <strain evidence="9">T05b</strain>
    </source>
</reference>
<reference evidence="8 9" key="2">
    <citation type="submission" date="2021-02" db="EMBL/GenBank/DDBJ databases">
        <title>Sulfurospirillum tamanensis sp. nov.</title>
        <authorList>
            <person name="Frolova A."/>
            <person name="Merkel A."/>
            <person name="Slobodkin A."/>
        </authorList>
    </citation>
    <scope>NUCLEOTIDE SEQUENCE [LARGE SCALE GENOMIC DNA]</scope>
    <source>
        <strain evidence="8 9">T05b</strain>
    </source>
</reference>
<dbReference type="EMBL" id="JAFHKK010000009">
    <property type="protein sequence ID" value="MBN2964243.1"/>
    <property type="molecule type" value="Genomic_DNA"/>
</dbReference>